<dbReference type="RefSeq" id="YP_009481444.1">
    <property type="nucleotide sequence ID" value="NC_037665.1"/>
</dbReference>
<organism evidence="3">
    <name type="scientific">Pandoravirus macleodensis</name>
    <dbReference type="NCBI Taxonomy" id="2107707"/>
    <lineage>
        <taxon>Viruses</taxon>
        <taxon>Pandoravirus</taxon>
    </lineage>
</organism>
<dbReference type="KEGG" id="vg:36841903"/>
<dbReference type="Pfam" id="PF19183">
    <property type="entry name" value="DUF5865"/>
    <property type="match status" value="1"/>
</dbReference>
<dbReference type="InterPro" id="IPR043844">
    <property type="entry name" value="DUF5865"/>
</dbReference>
<proteinExistence type="predicted"/>
<feature type="domain" description="DUF5865" evidence="2">
    <location>
        <begin position="205"/>
        <end position="413"/>
    </location>
</feature>
<evidence type="ECO:0000259" key="2">
    <source>
        <dbReference type="Pfam" id="PF19183"/>
    </source>
</evidence>
<gene>
    <name evidence="3" type="ORF">pmac_cds_760</name>
</gene>
<evidence type="ECO:0000313" key="3">
    <source>
        <dbReference type="EMBL" id="AVK77448.1"/>
    </source>
</evidence>
<name>A0A2U7UG15_9VIRU</name>
<dbReference type="GeneID" id="36841903"/>
<dbReference type="Proteomes" id="UP000249758">
    <property type="component" value="Segment"/>
</dbReference>
<accession>A0A2U7UG15</accession>
<protein>
    <recommendedName>
        <fullName evidence="2">DUF5865 domain-containing protein</fullName>
    </recommendedName>
</protein>
<dbReference type="EMBL" id="MG011691">
    <property type="protein sequence ID" value="AVK77448.1"/>
    <property type="molecule type" value="Genomic_DNA"/>
</dbReference>
<reference evidence="3" key="1">
    <citation type="journal article" date="2018" name="Nat. Commun.">
        <title>Diversity and evolution of the emerging Pandoraviridae family.</title>
        <authorList>
            <person name="Legendre M."/>
            <person name="Fabre E."/>
            <person name="Poirot O."/>
            <person name="Jeudy S."/>
            <person name="Lartigue A."/>
            <person name="Alempic J.M."/>
            <person name="Beucher L."/>
            <person name="Philippe N."/>
            <person name="Bertaux L."/>
            <person name="Christo-Foroux E."/>
            <person name="Labadie K."/>
            <person name="Coute Y."/>
            <person name="Abergel C."/>
            <person name="Claverie J.M."/>
        </authorList>
    </citation>
    <scope>NUCLEOTIDE SEQUENCE [LARGE SCALE GENOMIC DNA]</scope>
    <source>
        <strain evidence="3">Macleodensis</strain>
    </source>
</reference>
<evidence type="ECO:0000256" key="1">
    <source>
        <dbReference type="SAM" id="MobiDB-lite"/>
    </source>
</evidence>
<sequence>MRGREGALTCRFGAARKAKRKRDGSKGWLVCARFFHNNSPYDWATAIFVSRPDVADLVTMLQEAVAALTASSATPTSAPAVTREPATTETPATKKEVVGAFKAHGRYTTQPRPLMRADRAAGDYHDAGYGHMTVAQFAERVGALPVDALVATGSYLAAKMLRVHSNRHRFELAIKAPYTDDDSHDEPIVSPAHAFERDGVTTVLFNAVALSGGPIDAARLARKLAKYAEDAPDALVLVGGSLAWMSDDQKLASAPGAYVPVLASCHLSHLDKTPLCPYGPTGTGHASVNHVVDIAKSMFGTMTRRDDLGRVATYVASAMADGGLAAFDLYFVPRVHSRAVAAAGFRPAYGELLTLAEFQAAHGGRTITEGQISHFYRPVMPSDASVVYNGMARILAANVDNVTDLYALLDDPRRE</sequence>
<feature type="region of interest" description="Disordered" evidence="1">
    <location>
        <begin position="72"/>
        <end position="91"/>
    </location>
</feature>